<feature type="transmembrane region" description="Helical" evidence="1">
    <location>
        <begin position="87"/>
        <end position="108"/>
    </location>
</feature>
<reference evidence="2 3" key="1">
    <citation type="submission" date="2021-11" db="EMBL/GenBank/DDBJ databases">
        <title>Genome sequence.</title>
        <authorList>
            <person name="Sun Q."/>
        </authorList>
    </citation>
    <scope>NUCLEOTIDE SEQUENCE [LARGE SCALE GENOMIC DNA]</scope>
    <source>
        <strain evidence="2 3">KCTC 12005</strain>
    </source>
</reference>
<proteinExistence type="predicted"/>
<evidence type="ECO:0000256" key="1">
    <source>
        <dbReference type="SAM" id="Phobius"/>
    </source>
</evidence>
<protein>
    <recommendedName>
        <fullName evidence="4">Transmembrane protein</fullName>
    </recommendedName>
</protein>
<dbReference type="Proteomes" id="UP001199260">
    <property type="component" value="Unassembled WGS sequence"/>
</dbReference>
<keyword evidence="1" id="KW-0812">Transmembrane</keyword>
<feature type="transmembrane region" description="Helical" evidence="1">
    <location>
        <begin position="56"/>
        <end position="75"/>
    </location>
</feature>
<accession>A0AAW4XVP2</accession>
<evidence type="ECO:0000313" key="3">
    <source>
        <dbReference type="Proteomes" id="UP001199260"/>
    </source>
</evidence>
<dbReference type="EMBL" id="JAJNCT010000009">
    <property type="protein sequence ID" value="MCD2165108.1"/>
    <property type="molecule type" value="Genomic_DNA"/>
</dbReference>
<comment type="caution">
    <text evidence="2">The sequence shown here is derived from an EMBL/GenBank/DDBJ whole genome shotgun (WGS) entry which is preliminary data.</text>
</comment>
<feature type="transmembrane region" description="Helical" evidence="1">
    <location>
        <begin position="12"/>
        <end position="35"/>
    </location>
</feature>
<keyword evidence="3" id="KW-1185">Reference proteome</keyword>
<name>A0AAW4XVP2_9BURK</name>
<keyword evidence="1" id="KW-0472">Membrane</keyword>
<evidence type="ECO:0008006" key="4">
    <source>
        <dbReference type="Google" id="ProtNLM"/>
    </source>
</evidence>
<sequence length="120" mass="13341">MDSLTLAFLPLALWWPVAAGLSLLLVLAAVLWMFLQNRPARQRAAAGRPAWLPWAFALFALAWWAFGLGLALWPLRELDELGQWARASSYVLVPLWIGGVAWVGAFLVQRLLRSTAAMRG</sequence>
<gene>
    <name evidence="2" type="ORF">LPW39_08185</name>
</gene>
<dbReference type="RefSeq" id="WP_230773363.1">
    <property type="nucleotide sequence ID" value="NZ_JAJNCT010000009.1"/>
</dbReference>
<evidence type="ECO:0000313" key="2">
    <source>
        <dbReference type="EMBL" id="MCD2165108.1"/>
    </source>
</evidence>
<keyword evidence="1" id="KW-1133">Transmembrane helix</keyword>
<dbReference type="AlphaFoldDB" id="A0AAW4XVP2"/>
<organism evidence="2 3">
    <name type="scientific">Comamonas koreensis</name>
    <dbReference type="NCBI Taxonomy" id="160825"/>
    <lineage>
        <taxon>Bacteria</taxon>
        <taxon>Pseudomonadati</taxon>
        <taxon>Pseudomonadota</taxon>
        <taxon>Betaproteobacteria</taxon>
        <taxon>Burkholderiales</taxon>
        <taxon>Comamonadaceae</taxon>
        <taxon>Comamonas</taxon>
    </lineage>
</organism>